<dbReference type="OrthoDB" id="10029846at2759"/>
<gene>
    <name evidence="2" type="ORF">NGRA_0476</name>
</gene>
<name>A0A9P6H0A4_9MICR</name>
<evidence type="ECO:0000313" key="2">
    <source>
        <dbReference type="EMBL" id="KAF9764537.1"/>
    </source>
</evidence>
<sequence>MFKTITCLVAVLNLTVIKTDFEITALASNWPNARINGCLFHFGLAIDRKIKNLNLSNIYATSFAFKKFTRALTSLTYVKFDSLEEDYTFKGTEWLSRRD</sequence>
<keyword evidence="1" id="KW-0732">Signal</keyword>
<dbReference type="EMBL" id="SBJO01000017">
    <property type="protein sequence ID" value="KAF9764537.1"/>
    <property type="molecule type" value="Genomic_DNA"/>
</dbReference>
<dbReference type="Proteomes" id="UP000740883">
    <property type="component" value="Unassembled WGS sequence"/>
</dbReference>
<feature type="signal peptide" evidence="1">
    <location>
        <begin position="1"/>
        <end position="21"/>
    </location>
</feature>
<evidence type="ECO:0000256" key="1">
    <source>
        <dbReference type="SAM" id="SignalP"/>
    </source>
</evidence>
<evidence type="ECO:0000313" key="3">
    <source>
        <dbReference type="Proteomes" id="UP000740883"/>
    </source>
</evidence>
<comment type="caution">
    <text evidence="2">The sequence shown here is derived from an EMBL/GenBank/DDBJ whole genome shotgun (WGS) entry which is preliminary data.</text>
</comment>
<organism evidence="2 3">
    <name type="scientific">Nosema granulosis</name>
    <dbReference type="NCBI Taxonomy" id="83296"/>
    <lineage>
        <taxon>Eukaryota</taxon>
        <taxon>Fungi</taxon>
        <taxon>Fungi incertae sedis</taxon>
        <taxon>Microsporidia</taxon>
        <taxon>Nosematidae</taxon>
        <taxon>Nosema</taxon>
    </lineage>
</organism>
<accession>A0A9P6H0A4</accession>
<proteinExistence type="predicted"/>
<dbReference type="AlphaFoldDB" id="A0A9P6H0A4"/>
<protein>
    <submittedName>
        <fullName evidence="2">Uncharacterized protein</fullName>
    </submittedName>
</protein>
<reference evidence="2 3" key="1">
    <citation type="journal article" date="2020" name="Genome Biol. Evol.">
        <title>Comparative genomics of strictly vertically transmitted, feminizing microsporidia endosymbionts of amphipod crustaceans.</title>
        <authorList>
            <person name="Cormier A."/>
            <person name="Chebbi M.A."/>
            <person name="Giraud I."/>
            <person name="Wattier R."/>
            <person name="Teixeira M."/>
            <person name="Gilbert C."/>
            <person name="Rigaud T."/>
            <person name="Cordaux R."/>
        </authorList>
    </citation>
    <scope>NUCLEOTIDE SEQUENCE [LARGE SCALE GENOMIC DNA]</scope>
    <source>
        <strain evidence="2 3">Ou3-Ou53</strain>
    </source>
</reference>
<keyword evidence="3" id="KW-1185">Reference proteome</keyword>
<feature type="chain" id="PRO_5040377346" evidence="1">
    <location>
        <begin position="22"/>
        <end position="99"/>
    </location>
</feature>